<dbReference type="SUPFAM" id="SSF56112">
    <property type="entry name" value="Protein kinase-like (PK-like)"/>
    <property type="match status" value="1"/>
</dbReference>
<protein>
    <recommendedName>
        <fullName evidence="1">non-specific serine/threonine protein kinase</fullName>
        <ecNumber evidence="1">2.7.11.1</ecNumber>
    </recommendedName>
</protein>
<evidence type="ECO:0000256" key="3">
    <source>
        <dbReference type="ARBA" id="ARBA00022679"/>
    </source>
</evidence>
<dbReference type="RefSeq" id="WP_344592025.1">
    <property type="nucleotide sequence ID" value="NZ_BAAARW010000020.1"/>
</dbReference>
<dbReference type="Pfam" id="PF00069">
    <property type="entry name" value="Pkinase"/>
    <property type="match status" value="1"/>
</dbReference>
<reference evidence="9" key="1">
    <citation type="journal article" date="2019" name="Int. J. Syst. Evol. Microbiol.">
        <title>The Global Catalogue of Microorganisms (GCM) 10K type strain sequencing project: providing services to taxonomists for standard genome sequencing and annotation.</title>
        <authorList>
            <consortium name="The Broad Institute Genomics Platform"/>
            <consortium name="The Broad Institute Genome Sequencing Center for Infectious Disease"/>
            <person name="Wu L."/>
            <person name="Ma J."/>
        </authorList>
    </citation>
    <scope>NUCLEOTIDE SEQUENCE [LARGE SCALE GENOMIC DNA]</scope>
    <source>
        <strain evidence="9">JCM 3325</strain>
    </source>
</reference>
<evidence type="ECO:0000256" key="5">
    <source>
        <dbReference type="ARBA" id="ARBA00022777"/>
    </source>
</evidence>
<dbReference type="PANTHER" id="PTHR43289:SF6">
    <property type="entry name" value="SERINE_THREONINE-PROTEIN KINASE NEKL-3"/>
    <property type="match status" value="1"/>
</dbReference>
<dbReference type="CDD" id="cd14014">
    <property type="entry name" value="STKc_PknB_like"/>
    <property type="match status" value="1"/>
</dbReference>
<organism evidence="8 9">
    <name type="scientific">Actinomadura vinacea</name>
    <dbReference type="NCBI Taxonomy" id="115336"/>
    <lineage>
        <taxon>Bacteria</taxon>
        <taxon>Bacillati</taxon>
        <taxon>Actinomycetota</taxon>
        <taxon>Actinomycetes</taxon>
        <taxon>Streptosporangiales</taxon>
        <taxon>Thermomonosporaceae</taxon>
        <taxon>Actinomadura</taxon>
    </lineage>
</organism>
<dbReference type="PROSITE" id="PS50011">
    <property type="entry name" value="PROTEIN_KINASE_DOM"/>
    <property type="match status" value="1"/>
</dbReference>
<accession>A0ABP5WQP9</accession>
<evidence type="ECO:0000256" key="1">
    <source>
        <dbReference type="ARBA" id="ARBA00012513"/>
    </source>
</evidence>
<evidence type="ECO:0000256" key="4">
    <source>
        <dbReference type="ARBA" id="ARBA00022741"/>
    </source>
</evidence>
<dbReference type="PANTHER" id="PTHR43289">
    <property type="entry name" value="MITOGEN-ACTIVATED PROTEIN KINASE KINASE KINASE 20-RELATED"/>
    <property type="match status" value="1"/>
</dbReference>
<keyword evidence="5" id="KW-0418">Kinase</keyword>
<proteinExistence type="predicted"/>
<dbReference type="InterPro" id="IPR011009">
    <property type="entry name" value="Kinase-like_dom_sf"/>
</dbReference>
<dbReference type="InterPro" id="IPR000719">
    <property type="entry name" value="Prot_kinase_dom"/>
</dbReference>
<dbReference type="Proteomes" id="UP001501231">
    <property type="component" value="Unassembled WGS sequence"/>
</dbReference>
<evidence type="ECO:0000256" key="2">
    <source>
        <dbReference type="ARBA" id="ARBA00022527"/>
    </source>
</evidence>
<keyword evidence="6" id="KW-0067">ATP-binding</keyword>
<evidence type="ECO:0000313" key="8">
    <source>
        <dbReference type="EMBL" id="GAA2430384.1"/>
    </source>
</evidence>
<dbReference type="EMBL" id="BAAARW010000020">
    <property type="protein sequence ID" value="GAA2430384.1"/>
    <property type="molecule type" value="Genomic_DNA"/>
</dbReference>
<comment type="caution">
    <text evidence="8">The sequence shown here is derived from an EMBL/GenBank/DDBJ whole genome shotgun (WGS) entry which is preliminary data.</text>
</comment>
<name>A0ABP5WQP9_9ACTN</name>
<keyword evidence="2" id="KW-0723">Serine/threonine-protein kinase</keyword>
<evidence type="ECO:0000313" key="9">
    <source>
        <dbReference type="Proteomes" id="UP001501231"/>
    </source>
</evidence>
<dbReference type="Gene3D" id="1.10.510.10">
    <property type="entry name" value="Transferase(Phosphotransferase) domain 1"/>
    <property type="match status" value="1"/>
</dbReference>
<feature type="domain" description="Protein kinase" evidence="7">
    <location>
        <begin position="1"/>
        <end position="128"/>
    </location>
</feature>
<keyword evidence="3" id="KW-0808">Transferase</keyword>
<keyword evidence="9" id="KW-1185">Reference proteome</keyword>
<evidence type="ECO:0000256" key="6">
    <source>
        <dbReference type="ARBA" id="ARBA00022840"/>
    </source>
</evidence>
<dbReference type="EC" id="2.7.11.1" evidence="1"/>
<dbReference type="PROSITE" id="PS00108">
    <property type="entry name" value="PROTEIN_KINASE_ST"/>
    <property type="match status" value="1"/>
</dbReference>
<sequence>MELVEGRSPAATVGEDGPQEPRRVAEIGLELLAALAAVHRAGLIHRDVKPGNVLLADDGRVMLTDFGVASLDGDPALTRTGMLVGSPGYIAPERLRDEQAGPASDLWSLGATLFAAAERSTARARWTR</sequence>
<keyword evidence="4" id="KW-0547">Nucleotide-binding</keyword>
<evidence type="ECO:0000259" key="7">
    <source>
        <dbReference type="PROSITE" id="PS50011"/>
    </source>
</evidence>
<dbReference type="InterPro" id="IPR008271">
    <property type="entry name" value="Ser/Thr_kinase_AS"/>
</dbReference>
<dbReference type="SMART" id="SM00220">
    <property type="entry name" value="S_TKc"/>
    <property type="match status" value="1"/>
</dbReference>
<gene>
    <name evidence="8" type="ORF">GCM10010191_49930</name>
</gene>